<keyword evidence="4" id="KW-0408">Iron</keyword>
<keyword evidence="3" id="KW-0560">Oxidoreductase</keyword>
<dbReference type="InterPro" id="IPR050584">
    <property type="entry name" value="Cholesterol_7-desaturase"/>
</dbReference>
<evidence type="ECO:0000256" key="1">
    <source>
        <dbReference type="ARBA" id="ARBA00022714"/>
    </source>
</evidence>
<gene>
    <name evidence="7" type="ORF">DQQ10_14390</name>
</gene>
<dbReference type="PROSITE" id="PS51296">
    <property type="entry name" value="RIESKE"/>
    <property type="match status" value="1"/>
</dbReference>
<dbReference type="CDD" id="cd03469">
    <property type="entry name" value="Rieske_RO_Alpha_N"/>
    <property type="match status" value="1"/>
</dbReference>
<dbReference type="Gene3D" id="2.102.10.10">
    <property type="entry name" value="Rieske [2Fe-2S] iron-sulphur domain"/>
    <property type="match status" value="1"/>
</dbReference>
<dbReference type="SUPFAM" id="SSF55961">
    <property type="entry name" value="Bet v1-like"/>
    <property type="match status" value="1"/>
</dbReference>
<evidence type="ECO:0000256" key="5">
    <source>
        <dbReference type="ARBA" id="ARBA00023014"/>
    </source>
</evidence>
<feature type="domain" description="Rieske" evidence="6">
    <location>
        <begin position="34"/>
        <end position="138"/>
    </location>
</feature>
<comment type="caution">
    <text evidence="7">The sequence shown here is derived from an EMBL/GenBank/DDBJ whole genome shotgun (WGS) entry which is preliminary data.</text>
</comment>
<name>A0A364Y2A8_9BACT</name>
<dbReference type="AlphaFoldDB" id="A0A364Y2A8"/>
<keyword evidence="7" id="KW-0223">Dioxygenase</keyword>
<dbReference type="Pfam" id="PF00355">
    <property type="entry name" value="Rieske"/>
    <property type="match status" value="1"/>
</dbReference>
<dbReference type="Gene3D" id="3.90.380.10">
    <property type="entry name" value="Naphthalene 1,2-dioxygenase Alpha Subunit, Chain A, domain 1"/>
    <property type="match status" value="1"/>
</dbReference>
<dbReference type="GO" id="GO:0051213">
    <property type="term" value="F:dioxygenase activity"/>
    <property type="evidence" value="ECO:0007669"/>
    <property type="project" value="UniProtKB-KW"/>
</dbReference>
<reference evidence="7 8" key="1">
    <citation type="submission" date="2018-06" db="EMBL/GenBank/DDBJ databases">
        <title>Chryseolinea flavus sp. nov., a member of the phylum Bacteroidetes isolated from soil.</title>
        <authorList>
            <person name="Li Y."/>
            <person name="Wang J."/>
        </authorList>
    </citation>
    <scope>NUCLEOTIDE SEQUENCE [LARGE SCALE GENOMIC DNA]</scope>
    <source>
        <strain evidence="7 8">SDU1-6</strain>
    </source>
</reference>
<evidence type="ECO:0000259" key="6">
    <source>
        <dbReference type="PROSITE" id="PS51296"/>
    </source>
</evidence>
<evidence type="ECO:0000256" key="2">
    <source>
        <dbReference type="ARBA" id="ARBA00022723"/>
    </source>
</evidence>
<organism evidence="7 8">
    <name type="scientific">Pseudochryseolinea flava</name>
    <dbReference type="NCBI Taxonomy" id="2059302"/>
    <lineage>
        <taxon>Bacteria</taxon>
        <taxon>Pseudomonadati</taxon>
        <taxon>Bacteroidota</taxon>
        <taxon>Cytophagia</taxon>
        <taxon>Cytophagales</taxon>
        <taxon>Fulvivirgaceae</taxon>
        <taxon>Pseudochryseolinea</taxon>
    </lineage>
</organism>
<dbReference type="PANTHER" id="PTHR21266:SF60">
    <property type="entry name" value="3-KETOSTEROID-9-ALPHA-MONOOXYGENASE, OXYGENASE COMPONENT"/>
    <property type="match status" value="1"/>
</dbReference>
<keyword evidence="1" id="KW-0001">2Fe-2S</keyword>
<keyword evidence="2" id="KW-0479">Metal-binding</keyword>
<evidence type="ECO:0000313" key="8">
    <source>
        <dbReference type="Proteomes" id="UP000251889"/>
    </source>
</evidence>
<protein>
    <submittedName>
        <fullName evidence="7">Aromatic ring-hydroxylating dioxygenase subunit alpha</fullName>
    </submittedName>
</protein>
<evidence type="ECO:0000313" key="7">
    <source>
        <dbReference type="EMBL" id="RAW00247.1"/>
    </source>
</evidence>
<proteinExistence type="predicted"/>
<dbReference type="InterPro" id="IPR017941">
    <property type="entry name" value="Rieske_2Fe-2S"/>
</dbReference>
<dbReference type="InterPro" id="IPR036922">
    <property type="entry name" value="Rieske_2Fe-2S_sf"/>
</dbReference>
<dbReference type="PANTHER" id="PTHR21266">
    <property type="entry name" value="IRON-SULFUR DOMAIN CONTAINING PROTEIN"/>
    <property type="match status" value="1"/>
</dbReference>
<dbReference type="Proteomes" id="UP000251889">
    <property type="component" value="Unassembled WGS sequence"/>
</dbReference>
<evidence type="ECO:0000256" key="4">
    <source>
        <dbReference type="ARBA" id="ARBA00023004"/>
    </source>
</evidence>
<dbReference type="GO" id="GO:0051537">
    <property type="term" value="F:2 iron, 2 sulfur cluster binding"/>
    <property type="evidence" value="ECO:0007669"/>
    <property type="project" value="UniProtKB-KW"/>
</dbReference>
<dbReference type="OrthoDB" id="9800776at2"/>
<dbReference type="EMBL" id="QMFY01000007">
    <property type="protein sequence ID" value="RAW00247.1"/>
    <property type="molecule type" value="Genomic_DNA"/>
</dbReference>
<dbReference type="GO" id="GO:0046872">
    <property type="term" value="F:metal ion binding"/>
    <property type="evidence" value="ECO:0007669"/>
    <property type="project" value="UniProtKB-KW"/>
</dbReference>
<accession>A0A364Y2A8</accession>
<keyword evidence="5" id="KW-0411">Iron-sulfur</keyword>
<keyword evidence="8" id="KW-1185">Reference proteome</keyword>
<dbReference type="SUPFAM" id="SSF50022">
    <property type="entry name" value="ISP domain"/>
    <property type="match status" value="1"/>
</dbReference>
<sequence length="368" mass="42667">MLFSHLETGYVNAYFNVPKNNHLMESLFLKNLWYFAMHGSFLKRGKLVGKEILGEKIVFGRDENDQPFALKDNCPHRGVPLSKGWYDGKELQCAYHGWKFNHSGTCTAIPALADDKFDRSKIKVFKYPCKEINGTIWIYIPQNKTQLQGAEDRLPNLLIPADKKFLFVEKVTMPSNIDHSVIGLIDPAHVTFVHQSWYWRSAKKLKIKEKQFEPVDLGFKMVRHAPSSNSKGYSILKGGTSTEINFQLPGNRFEHIQVGNNEIVSITCLTPINENETELNHIFFTTLGFVKFIWWPLRHLGKQFIHQDLGIFRKLEEGLKSKPTLMLLGEPDLQARWYHELKRQWDLSQQNKTPFENPVKAQTLHWIT</sequence>
<evidence type="ECO:0000256" key="3">
    <source>
        <dbReference type="ARBA" id="ARBA00023002"/>
    </source>
</evidence>